<sequence>MPWTPLWLRVRPSGGRVPHSLDGQAPPIPTPGTCLRLMTSLCVFDGWPLKPIVARAGAGLERVGRGAGALLPCGAGRARAEPPTEVSRRSERAGQPERTASGEKRCTGAPEEPKTLAWASGVCCQPPGRLFKGQFGATKAALSTPGREPRLASPPPPSPFRRTWRAPPGTAASLERPAELPRVLLGGRPLLGRCVPRRRRWSRANQDGRRGSRGGLCGSCSGGEAAGEPTRAPVRSSDPASVLLEPQGRNSESWACLRCPAE</sequence>
<reference evidence="1" key="1">
    <citation type="submission" date="2021-08" db="EMBL/GenBank/DDBJ databases">
        <title>The first chromosome-level gecko genome reveals the dynamic sex chromosomes of Neotropical dwarf geckos (Sphaerodactylidae: Sphaerodactylus).</title>
        <authorList>
            <person name="Pinto B.J."/>
            <person name="Keating S.E."/>
            <person name="Gamble T."/>
        </authorList>
    </citation>
    <scope>NUCLEOTIDE SEQUENCE</scope>
    <source>
        <strain evidence="1">TG3544</strain>
    </source>
</reference>
<evidence type="ECO:0000313" key="2">
    <source>
        <dbReference type="Proteomes" id="UP000827872"/>
    </source>
</evidence>
<evidence type="ECO:0000313" key="1">
    <source>
        <dbReference type="EMBL" id="KAH8011917.1"/>
    </source>
</evidence>
<dbReference type="Proteomes" id="UP000827872">
    <property type="component" value="Linkage Group LG13"/>
</dbReference>
<keyword evidence="2" id="KW-1185">Reference proteome</keyword>
<name>A0ACB8FYT8_9SAUR</name>
<protein>
    <submittedName>
        <fullName evidence="1">Uncharacterized protein</fullName>
    </submittedName>
</protein>
<organism evidence="1 2">
    <name type="scientific">Sphaerodactylus townsendi</name>
    <dbReference type="NCBI Taxonomy" id="933632"/>
    <lineage>
        <taxon>Eukaryota</taxon>
        <taxon>Metazoa</taxon>
        <taxon>Chordata</taxon>
        <taxon>Craniata</taxon>
        <taxon>Vertebrata</taxon>
        <taxon>Euteleostomi</taxon>
        <taxon>Lepidosauria</taxon>
        <taxon>Squamata</taxon>
        <taxon>Bifurcata</taxon>
        <taxon>Gekkota</taxon>
        <taxon>Sphaerodactylidae</taxon>
        <taxon>Sphaerodactylus</taxon>
    </lineage>
</organism>
<comment type="caution">
    <text evidence="1">The sequence shown here is derived from an EMBL/GenBank/DDBJ whole genome shotgun (WGS) entry which is preliminary data.</text>
</comment>
<dbReference type="EMBL" id="CM037626">
    <property type="protein sequence ID" value="KAH8011917.1"/>
    <property type="molecule type" value="Genomic_DNA"/>
</dbReference>
<accession>A0ACB8FYT8</accession>
<proteinExistence type="predicted"/>
<gene>
    <name evidence="1" type="ORF">K3G42_012649</name>
</gene>